<accession>A0ACB7RKV7</accession>
<reference evidence="1" key="1">
    <citation type="submission" date="2020-05" db="EMBL/GenBank/DDBJ databases">
        <title>Large-scale comparative analyses of tick genomes elucidate their genetic diversity and vector capacities.</title>
        <authorList>
            <person name="Jia N."/>
            <person name="Wang J."/>
            <person name="Shi W."/>
            <person name="Du L."/>
            <person name="Sun Y."/>
            <person name="Zhan W."/>
            <person name="Jiang J."/>
            <person name="Wang Q."/>
            <person name="Zhang B."/>
            <person name="Ji P."/>
            <person name="Sakyi L.B."/>
            <person name="Cui X."/>
            <person name="Yuan T."/>
            <person name="Jiang B."/>
            <person name="Yang W."/>
            <person name="Lam T.T.-Y."/>
            <person name="Chang Q."/>
            <person name="Ding S."/>
            <person name="Wang X."/>
            <person name="Zhu J."/>
            <person name="Ruan X."/>
            <person name="Zhao L."/>
            <person name="Wei J."/>
            <person name="Que T."/>
            <person name="Du C."/>
            <person name="Cheng J."/>
            <person name="Dai P."/>
            <person name="Han X."/>
            <person name="Huang E."/>
            <person name="Gao Y."/>
            <person name="Liu J."/>
            <person name="Shao H."/>
            <person name="Ye R."/>
            <person name="Li L."/>
            <person name="Wei W."/>
            <person name="Wang X."/>
            <person name="Wang C."/>
            <person name="Yang T."/>
            <person name="Huo Q."/>
            <person name="Li W."/>
            <person name="Guo W."/>
            <person name="Chen H."/>
            <person name="Zhou L."/>
            <person name="Ni X."/>
            <person name="Tian J."/>
            <person name="Zhou Y."/>
            <person name="Sheng Y."/>
            <person name="Liu T."/>
            <person name="Pan Y."/>
            <person name="Xia L."/>
            <person name="Li J."/>
            <person name="Zhao F."/>
            <person name="Cao W."/>
        </authorList>
    </citation>
    <scope>NUCLEOTIDE SEQUENCE</scope>
    <source>
        <strain evidence="1">Hyas-2018</strain>
    </source>
</reference>
<protein>
    <submittedName>
        <fullName evidence="1">Uncharacterized protein</fullName>
    </submittedName>
</protein>
<organism evidence="1 2">
    <name type="scientific">Hyalomma asiaticum</name>
    <name type="common">Tick</name>
    <dbReference type="NCBI Taxonomy" id="266040"/>
    <lineage>
        <taxon>Eukaryota</taxon>
        <taxon>Metazoa</taxon>
        <taxon>Ecdysozoa</taxon>
        <taxon>Arthropoda</taxon>
        <taxon>Chelicerata</taxon>
        <taxon>Arachnida</taxon>
        <taxon>Acari</taxon>
        <taxon>Parasitiformes</taxon>
        <taxon>Ixodida</taxon>
        <taxon>Ixodoidea</taxon>
        <taxon>Ixodidae</taxon>
        <taxon>Hyalomminae</taxon>
        <taxon>Hyalomma</taxon>
    </lineage>
</organism>
<keyword evidence="2" id="KW-1185">Reference proteome</keyword>
<evidence type="ECO:0000313" key="2">
    <source>
        <dbReference type="Proteomes" id="UP000821845"/>
    </source>
</evidence>
<comment type="caution">
    <text evidence="1">The sequence shown here is derived from an EMBL/GenBank/DDBJ whole genome shotgun (WGS) entry which is preliminary data.</text>
</comment>
<name>A0ACB7RKV7_HYAAI</name>
<proteinExistence type="predicted"/>
<sequence>MCQPAAHSCRLRNTVATTYTGSVSFFRGFLSPVRPFDLFGDSPHQHAIPCTILRCLRPGPPLVPISSKIAPNLRFWPLRRRQPSSRLRVNLTVAHSTLWSLLRSSEEVDQETAPAPDLMERSGVASRHAPCPILMCDAYSLSIPDYASAAGLAGGSHHCYAELLAGRLAVRPSCIYAGGVGVASSVKNALHIKNLCYPGPSELLEVLLLRLRRPAFYIFDSLVHSRKGGARDSSRASRDGWALDTPSSRGYANPGDLAWRTVSQVWPVRRLHGGGSGTFGSSFYSDFDFCSCSSHDYGSVVLPSNGILISTDLGLSPPP</sequence>
<evidence type="ECO:0000313" key="1">
    <source>
        <dbReference type="EMBL" id="KAH6922467.1"/>
    </source>
</evidence>
<dbReference type="Proteomes" id="UP000821845">
    <property type="component" value="Chromosome 9"/>
</dbReference>
<dbReference type="EMBL" id="CM023489">
    <property type="protein sequence ID" value="KAH6922467.1"/>
    <property type="molecule type" value="Genomic_DNA"/>
</dbReference>
<gene>
    <name evidence="1" type="ORF">HPB50_014316</name>
</gene>